<dbReference type="AlphaFoldDB" id="A0A5N6USK8"/>
<keyword evidence="2" id="KW-1185">Reference proteome</keyword>
<evidence type="ECO:0000313" key="1">
    <source>
        <dbReference type="EMBL" id="KAE8161629.1"/>
    </source>
</evidence>
<dbReference type="Proteomes" id="UP000326950">
    <property type="component" value="Unassembled WGS sequence"/>
</dbReference>
<accession>A0A5N6USK8</accession>
<dbReference type="EMBL" id="ML738639">
    <property type="protein sequence ID" value="KAE8161629.1"/>
    <property type="molecule type" value="Genomic_DNA"/>
</dbReference>
<sequence length="90" mass="9917">MSWPSAKSQGFSGLSTSWALGCYVTRQPGGGTNWYWVSLRVSVYLDGCVGCHLVLRVAYLMIASLTSVVGIWEVESWGYRVCYNGLLCVL</sequence>
<protein>
    <submittedName>
        <fullName evidence="1">Uncharacterized protein</fullName>
    </submittedName>
</protein>
<reference evidence="1 2" key="1">
    <citation type="submission" date="2019-04" db="EMBL/GenBank/DDBJ databases">
        <title>Friends and foes A comparative genomics study of 23 Aspergillus species from section Flavi.</title>
        <authorList>
            <consortium name="DOE Joint Genome Institute"/>
            <person name="Kjaerbolling I."/>
            <person name="Vesth T."/>
            <person name="Frisvad J.C."/>
            <person name="Nybo J.L."/>
            <person name="Theobald S."/>
            <person name="Kildgaard S."/>
            <person name="Isbrandt T."/>
            <person name="Kuo A."/>
            <person name="Sato A."/>
            <person name="Lyhne E.K."/>
            <person name="Kogle M.E."/>
            <person name="Wiebenga A."/>
            <person name="Kun R.S."/>
            <person name="Lubbers R.J."/>
            <person name="Makela M.R."/>
            <person name="Barry K."/>
            <person name="Chovatia M."/>
            <person name="Clum A."/>
            <person name="Daum C."/>
            <person name="Haridas S."/>
            <person name="He G."/>
            <person name="LaButti K."/>
            <person name="Lipzen A."/>
            <person name="Mondo S."/>
            <person name="Riley R."/>
            <person name="Salamov A."/>
            <person name="Simmons B.A."/>
            <person name="Magnuson J.K."/>
            <person name="Henrissat B."/>
            <person name="Mortensen U.H."/>
            <person name="Larsen T.O."/>
            <person name="Devries R.P."/>
            <person name="Grigoriev I.V."/>
            <person name="Machida M."/>
            <person name="Baker S.E."/>
            <person name="Andersen M.R."/>
        </authorList>
    </citation>
    <scope>NUCLEOTIDE SEQUENCE [LARGE SCALE GENOMIC DNA]</scope>
    <source>
        <strain evidence="1 2">CBS 117626</strain>
    </source>
</reference>
<name>A0A5N6USK8_ASPTM</name>
<evidence type="ECO:0000313" key="2">
    <source>
        <dbReference type="Proteomes" id="UP000326950"/>
    </source>
</evidence>
<gene>
    <name evidence="1" type="ORF">BDV40DRAFT_267216</name>
</gene>
<dbReference type="PROSITE" id="PS51257">
    <property type="entry name" value="PROKAR_LIPOPROTEIN"/>
    <property type="match status" value="1"/>
</dbReference>
<organism evidence="1 2">
    <name type="scientific">Aspergillus tamarii</name>
    <dbReference type="NCBI Taxonomy" id="41984"/>
    <lineage>
        <taxon>Eukaryota</taxon>
        <taxon>Fungi</taxon>
        <taxon>Dikarya</taxon>
        <taxon>Ascomycota</taxon>
        <taxon>Pezizomycotina</taxon>
        <taxon>Eurotiomycetes</taxon>
        <taxon>Eurotiomycetidae</taxon>
        <taxon>Eurotiales</taxon>
        <taxon>Aspergillaceae</taxon>
        <taxon>Aspergillus</taxon>
        <taxon>Aspergillus subgen. Circumdati</taxon>
    </lineage>
</organism>
<proteinExistence type="predicted"/>